<dbReference type="Gene3D" id="1.20.5.1500">
    <property type="match status" value="1"/>
</dbReference>
<keyword evidence="3" id="KW-0805">Transcription regulation</keyword>
<dbReference type="PANTHER" id="PTHR21964">
    <property type="entry name" value="BREAST CANCER METASTASIS-SUPPRESSOR 1"/>
    <property type="match status" value="1"/>
</dbReference>
<evidence type="ECO:0000256" key="4">
    <source>
        <dbReference type="ARBA" id="ARBA00023163"/>
    </source>
</evidence>
<feature type="region of interest" description="Disordered" evidence="7">
    <location>
        <begin position="1"/>
        <end position="43"/>
    </location>
</feature>
<comment type="subcellular location">
    <subcellularLocation>
        <location evidence="1">Nucleus</location>
    </subcellularLocation>
</comment>
<dbReference type="AlphaFoldDB" id="A0A6G1SD52"/>
<keyword evidence="2" id="KW-0678">Repressor</keyword>
<evidence type="ECO:0000313" key="8">
    <source>
        <dbReference type="EMBL" id="MDE47850.1"/>
    </source>
</evidence>
<evidence type="ECO:0000256" key="5">
    <source>
        <dbReference type="ARBA" id="ARBA00023242"/>
    </source>
</evidence>
<evidence type="ECO:0000256" key="7">
    <source>
        <dbReference type="SAM" id="MobiDB-lite"/>
    </source>
</evidence>
<dbReference type="EMBL" id="GGYP01003079">
    <property type="protein sequence ID" value="MDE47850.1"/>
    <property type="molecule type" value="Transcribed_RNA"/>
</dbReference>
<evidence type="ECO:0000256" key="1">
    <source>
        <dbReference type="ARBA" id="ARBA00004123"/>
    </source>
</evidence>
<proteinExistence type="inferred from homology"/>
<evidence type="ECO:0000256" key="3">
    <source>
        <dbReference type="ARBA" id="ARBA00023015"/>
    </source>
</evidence>
<dbReference type="Pfam" id="PF08598">
    <property type="entry name" value="Sds3"/>
    <property type="match status" value="1"/>
</dbReference>
<dbReference type="InterPro" id="IPR013907">
    <property type="entry name" value="Sds3"/>
</dbReference>
<dbReference type="FunFam" id="1.20.5.1500:FF:000002">
    <property type="entry name" value="breast cancer metastasis-suppressor 1-like protein-A"/>
    <property type="match status" value="1"/>
</dbReference>
<name>A0A6G1SD52_9ACAR</name>
<feature type="compositionally biased region" description="Low complexity" evidence="7">
    <location>
        <begin position="24"/>
        <end position="34"/>
    </location>
</feature>
<organism evidence="8">
    <name type="scientific">Aceria tosichella</name>
    <name type="common">wheat curl mite</name>
    <dbReference type="NCBI Taxonomy" id="561515"/>
    <lineage>
        <taxon>Eukaryota</taxon>
        <taxon>Metazoa</taxon>
        <taxon>Ecdysozoa</taxon>
        <taxon>Arthropoda</taxon>
        <taxon>Chelicerata</taxon>
        <taxon>Arachnida</taxon>
        <taxon>Acari</taxon>
        <taxon>Acariformes</taxon>
        <taxon>Trombidiformes</taxon>
        <taxon>Prostigmata</taxon>
        <taxon>Eupodina</taxon>
        <taxon>Eriophyoidea</taxon>
        <taxon>Eriophyidae</taxon>
        <taxon>Eriophyinae</taxon>
        <taxon>Aceriini</taxon>
        <taxon>Aceria</taxon>
    </lineage>
</organism>
<reference evidence="8" key="1">
    <citation type="submission" date="2018-10" db="EMBL/GenBank/DDBJ databases">
        <title>Transcriptome assembly of Aceria tosichella (Wheat curl mite) Type 2.</title>
        <authorList>
            <person name="Scully E.D."/>
            <person name="Geib S.M."/>
            <person name="Palmer N.A."/>
            <person name="Gupta A.K."/>
            <person name="Sarath G."/>
            <person name="Tatineni S."/>
        </authorList>
    </citation>
    <scope>NUCLEOTIDE SEQUENCE</scope>
    <source>
        <strain evidence="8">LincolnNE</strain>
    </source>
</reference>
<keyword evidence="4" id="KW-0804">Transcription</keyword>
<keyword evidence="5" id="KW-0539">Nucleus</keyword>
<evidence type="ECO:0000256" key="2">
    <source>
        <dbReference type="ARBA" id="ARBA00022491"/>
    </source>
</evidence>
<comment type="similarity">
    <text evidence="6">Belongs to the BRMS1 family.</text>
</comment>
<gene>
    <name evidence="8" type="primary">brms1la</name>
    <name evidence="8" type="ORF">g.11497</name>
</gene>
<dbReference type="SMART" id="SM01401">
    <property type="entry name" value="Sds3"/>
    <property type="match status" value="1"/>
</dbReference>
<dbReference type="GO" id="GO:0005654">
    <property type="term" value="C:nucleoplasm"/>
    <property type="evidence" value="ECO:0007669"/>
    <property type="project" value="UniProtKB-ARBA"/>
</dbReference>
<accession>A0A6G1SD52</accession>
<evidence type="ECO:0000256" key="6">
    <source>
        <dbReference type="ARBA" id="ARBA00038256"/>
    </source>
</evidence>
<sequence>MTNNSEKDSISTSKDQSDQEDNETSSGSSSSSSSEIDEEESERRKALIMNDMSELERQFVNLREQLYQARRERVISKLDEVKAGKAPEYLQPLEDLQDQMRIRTEVAGILKELRLKNIRCQYDAEQLAVKQNYDSERRAIIDNIRFDIEEKLRHLDEDKNALEYNETPVEHFGLTRDHLFLPDRRRKPVSITGPYIIYLLRDHEIMEDHAQIRKAIQISLARDCA</sequence>
<dbReference type="GO" id="GO:0010468">
    <property type="term" value="P:regulation of gene expression"/>
    <property type="evidence" value="ECO:0007669"/>
    <property type="project" value="UniProtKB-ARBA"/>
</dbReference>
<protein>
    <submittedName>
        <fullName evidence="8">Breast cancer metastasis-suppressor 1-like protein-A</fullName>
    </submittedName>
</protein>